<organism evidence="2 3">
    <name type="scientific">Acinetobacter bereziniae</name>
    <name type="common">Acinetobacter genomosp. 10</name>
    <dbReference type="NCBI Taxonomy" id="106648"/>
    <lineage>
        <taxon>Bacteria</taxon>
        <taxon>Pseudomonadati</taxon>
        <taxon>Pseudomonadota</taxon>
        <taxon>Gammaproteobacteria</taxon>
        <taxon>Moraxellales</taxon>
        <taxon>Moraxellaceae</taxon>
        <taxon>Acinetobacter</taxon>
    </lineage>
</organism>
<dbReference type="EMBL" id="WNDP01000069">
    <property type="protein sequence ID" value="KAF1024180.1"/>
    <property type="molecule type" value="Genomic_DNA"/>
</dbReference>
<name>A0A833UTV5_ACIBZ</name>
<proteinExistence type="predicted"/>
<comment type="caution">
    <text evidence="2">The sequence shown here is derived from an EMBL/GenBank/DDBJ whole genome shotgun (WGS) entry which is preliminary data.</text>
</comment>
<feature type="transmembrane region" description="Helical" evidence="1">
    <location>
        <begin position="52"/>
        <end position="69"/>
    </location>
</feature>
<protein>
    <submittedName>
        <fullName evidence="2">Uncharacterized protein</fullName>
    </submittedName>
</protein>
<keyword evidence="1" id="KW-1133">Transmembrane helix</keyword>
<evidence type="ECO:0000313" key="2">
    <source>
        <dbReference type="EMBL" id="KAF1024180.1"/>
    </source>
</evidence>
<evidence type="ECO:0000256" key="1">
    <source>
        <dbReference type="SAM" id="Phobius"/>
    </source>
</evidence>
<keyword evidence="1" id="KW-0472">Membrane</keyword>
<gene>
    <name evidence="2" type="ORF">GAK29_02747</name>
</gene>
<evidence type="ECO:0000313" key="3">
    <source>
        <dbReference type="Proteomes" id="UP000490535"/>
    </source>
</evidence>
<sequence length="171" mass="20299">MMYKVLGISIALYVFLEVLCHAFALFTRKIVSHSDTQKLNQPLHFQFIQQSFYRTMLLVSIVLMSHFYAELAFFEQNDWTRLGLSILIILMILLVFWWINAFIVRQVVLKQQYAVTAVFKQKISYIMRHPLQFKSLYITTEYLSISVWMNRFLSALAFILLFIDVHILFSP</sequence>
<dbReference type="Proteomes" id="UP000490535">
    <property type="component" value="Unassembled WGS sequence"/>
</dbReference>
<keyword evidence="1" id="KW-0812">Transmembrane</keyword>
<feature type="transmembrane region" description="Helical" evidence="1">
    <location>
        <begin position="81"/>
        <end position="103"/>
    </location>
</feature>
<dbReference type="AlphaFoldDB" id="A0A833UTV5"/>
<feature type="transmembrane region" description="Helical" evidence="1">
    <location>
        <begin position="152"/>
        <end position="169"/>
    </location>
</feature>
<feature type="transmembrane region" description="Helical" evidence="1">
    <location>
        <begin position="6"/>
        <end position="31"/>
    </location>
</feature>
<accession>A0A833UTV5</accession>
<reference evidence="3" key="1">
    <citation type="journal article" date="2020" name="MBio">
        <title>Horizontal gene transfer to a defensive symbiont with a reduced genome amongst a multipartite beetle microbiome.</title>
        <authorList>
            <person name="Waterworth S.C."/>
            <person name="Florez L.V."/>
            <person name="Rees E.R."/>
            <person name="Hertweck C."/>
            <person name="Kaltenpoth M."/>
            <person name="Kwan J.C."/>
        </authorList>
    </citation>
    <scope>NUCLEOTIDE SEQUENCE [LARGE SCALE GENOMIC DNA]</scope>
</reference>